<dbReference type="SUPFAM" id="SSF53098">
    <property type="entry name" value="Ribonuclease H-like"/>
    <property type="match status" value="1"/>
</dbReference>
<dbReference type="AlphaFoldDB" id="A0A438KEN0"/>
<dbReference type="PANTHER" id="PTHR32166">
    <property type="entry name" value="OSJNBA0013A04.12 PROTEIN"/>
    <property type="match status" value="1"/>
</dbReference>
<dbReference type="InterPro" id="IPR012337">
    <property type="entry name" value="RNaseH-like_sf"/>
</dbReference>
<evidence type="ECO:0000259" key="1">
    <source>
        <dbReference type="Pfam" id="PF04937"/>
    </source>
</evidence>
<comment type="caution">
    <text evidence="2">The sequence shown here is derived from an EMBL/GenBank/DDBJ whole genome shotgun (WGS) entry which is preliminary data.</text>
</comment>
<organism evidence="2 3">
    <name type="scientific">Vitis vinifera</name>
    <name type="common">Grape</name>
    <dbReference type="NCBI Taxonomy" id="29760"/>
    <lineage>
        <taxon>Eukaryota</taxon>
        <taxon>Viridiplantae</taxon>
        <taxon>Streptophyta</taxon>
        <taxon>Embryophyta</taxon>
        <taxon>Tracheophyta</taxon>
        <taxon>Spermatophyta</taxon>
        <taxon>Magnoliopsida</taxon>
        <taxon>eudicotyledons</taxon>
        <taxon>Gunneridae</taxon>
        <taxon>Pentapetalae</taxon>
        <taxon>rosids</taxon>
        <taxon>Vitales</taxon>
        <taxon>Vitaceae</taxon>
        <taxon>Viteae</taxon>
        <taxon>Vitis</taxon>
    </lineage>
</organism>
<dbReference type="PANTHER" id="PTHR32166:SF105">
    <property type="entry name" value="HAT DIMERIZATION DOMAIN-CONTAINING PROTEIN"/>
    <property type="match status" value="1"/>
</dbReference>
<evidence type="ECO:0000313" key="3">
    <source>
        <dbReference type="Proteomes" id="UP000288805"/>
    </source>
</evidence>
<dbReference type="Proteomes" id="UP000288805">
    <property type="component" value="Unassembled WGS sequence"/>
</dbReference>
<protein>
    <recommendedName>
        <fullName evidence="1">DUF659 domain-containing protein</fullName>
    </recommendedName>
</protein>
<feature type="domain" description="DUF659" evidence="1">
    <location>
        <begin position="1"/>
        <end position="81"/>
    </location>
</feature>
<sequence>MIYHSSVDTTNIPKAVDYIFSLMDKVVEEVGEENVVQVVTNNEASFKAVGMLLMEKRKHLFWSPCAAHCIDLMLEDIASMK</sequence>
<dbReference type="Pfam" id="PF04937">
    <property type="entry name" value="DUF659"/>
    <property type="match status" value="1"/>
</dbReference>
<reference evidence="2 3" key="1">
    <citation type="journal article" date="2018" name="PLoS Genet.">
        <title>Population sequencing reveals clonal diversity and ancestral inbreeding in the grapevine cultivar Chardonnay.</title>
        <authorList>
            <person name="Roach M.J."/>
            <person name="Johnson D.L."/>
            <person name="Bohlmann J."/>
            <person name="van Vuuren H.J."/>
            <person name="Jones S.J."/>
            <person name="Pretorius I.S."/>
            <person name="Schmidt S.A."/>
            <person name="Borneman A.R."/>
        </authorList>
    </citation>
    <scope>NUCLEOTIDE SEQUENCE [LARGE SCALE GENOMIC DNA]</scope>
    <source>
        <strain evidence="3">cv. Chardonnay</strain>
        <tissue evidence="2">Leaf</tissue>
    </source>
</reference>
<proteinExistence type="predicted"/>
<name>A0A438KEN0_VITVI</name>
<dbReference type="InterPro" id="IPR007021">
    <property type="entry name" value="DUF659"/>
</dbReference>
<gene>
    <name evidence="2" type="ORF">CK203_004952</name>
</gene>
<evidence type="ECO:0000313" key="2">
    <source>
        <dbReference type="EMBL" id="RVX19640.1"/>
    </source>
</evidence>
<dbReference type="EMBL" id="QGNW01000008">
    <property type="protein sequence ID" value="RVX19640.1"/>
    <property type="molecule type" value="Genomic_DNA"/>
</dbReference>
<accession>A0A438KEN0</accession>